<dbReference type="STRING" id="1428652.BIV24_19290"/>
<evidence type="ECO:0000313" key="1">
    <source>
        <dbReference type="EMBL" id="OIJ89765.1"/>
    </source>
</evidence>
<name>A0A1S2P8I3_9ACTN</name>
<keyword evidence="2" id="KW-1185">Reference proteome</keyword>
<dbReference type="OrthoDB" id="4253716at2"/>
<dbReference type="RefSeq" id="WP_071367597.1">
    <property type="nucleotide sequence ID" value="NZ_MLYP01000049.1"/>
</dbReference>
<dbReference type="Proteomes" id="UP000179935">
    <property type="component" value="Unassembled WGS sequence"/>
</dbReference>
<sequence>MIDPHHAPTGTAYATAPSIVQEICLIAEASGSGPSDVSGDREFRLRKAALLDCIAVQERARYGVAASADADDAAEVAAEWLVEYDVAHSGLSRKGRDLVLAEEYRDYVRAEYEAWSRSQAV</sequence>
<dbReference type="EMBL" id="MLYP01000049">
    <property type="protein sequence ID" value="OIJ89765.1"/>
    <property type="molecule type" value="Genomic_DNA"/>
</dbReference>
<accession>A0A1S2P8I3</accession>
<evidence type="ECO:0000313" key="2">
    <source>
        <dbReference type="Proteomes" id="UP000179935"/>
    </source>
</evidence>
<dbReference type="AlphaFoldDB" id="A0A1S2P8I3"/>
<comment type="caution">
    <text evidence="1">The sequence shown here is derived from an EMBL/GenBank/DDBJ whole genome shotgun (WGS) entry which is preliminary data.</text>
</comment>
<proteinExistence type="predicted"/>
<protein>
    <submittedName>
        <fullName evidence="1">Uncharacterized protein</fullName>
    </submittedName>
</protein>
<reference evidence="1 2" key="1">
    <citation type="submission" date="2016-10" db="EMBL/GenBank/DDBJ databases">
        <title>Genome sequence of Streptomyces sp. MUSC 93.</title>
        <authorList>
            <person name="Lee L.-H."/>
            <person name="Ser H.-L."/>
            <person name="Law J.W.-F."/>
        </authorList>
    </citation>
    <scope>NUCLEOTIDE SEQUENCE [LARGE SCALE GENOMIC DNA]</scope>
    <source>
        <strain evidence="1 2">MUSC 93</strain>
    </source>
</reference>
<organism evidence="1 2">
    <name type="scientific">Streptomyces colonosanans</name>
    <dbReference type="NCBI Taxonomy" id="1428652"/>
    <lineage>
        <taxon>Bacteria</taxon>
        <taxon>Bacillati</taxon>
        <taxon>Actinomycetota</taxon>
        <taxon>Actinomycetes</taxon>
        <taxon>Kitasatosporales</taxon>
        <taxon>Streptomycetaceae</taxon>
        <taxon>Streptomyces</taxon>
    </lineage>
</organism>
<gene>
    <name evidence="1" type="ORF">BIV24_19290</name>
</gene>